<keyword evidence="2" id="KW-1185">Reference proteome</keyword>
<dbReference type="RefSeq" id="WP_201364721.1">
    <property type="nucleotide sequence ID" value="NZ_BNJJ01000015.1"/>
</dbReference>
<protein>
    <submittedName>
        <fullName evidence="1">Uncharacterized protein</fullName>
    </submittedName>
</protein>
<comment type="caution">
    <text evidence="1">The sequence shown here is derived from an EMBL/GenBank/DDBJ whole genome shotgun (WGS) entry which is preliminary data.</text>
</comment>
<accession>A0ABQ3VLQ7</accession>
<sequence>MRLRCMPAVDQQRRRTSMAMTPLLPGCVTGPDARLTVPIATKLQTRRREEGSLIFHTQRMFCLETLDPAFTTGSLWTQDFVSF</sequence>
<evidence type="ECO:0000313" key="2">
    <source>
        <dbReference type="Proteomes" id="UP000635565"/>
    </source>
</evidence>
<gene>
    <name evidence="1" type="ORF">KSZ_51530</name>
</gene>
<evidence type="ECO:0000313" key="1">
    <source>
        <dbReference type="EMBL" id="GHO87147.1"/>
    </source>
</evidence>
<dbReference type="EMBL" id="BNJJ01000015">
    <property type="protein sequence ID" value="GHO87147.1"/>
    <property type="molecule type" value="Genomic_DNA"/>
</dbReference>
<reference evidence="1 2" key="1">
    <citation type="journal article" date="2021" name="Int. J. Syst. Evol. Microbiol.">
        <title>Reticulibacter mediterranei gen. nov., sp. nov., within the new family Reticulibacteraceae fam. nov., and Ktedonospora formicarum gen. nov., sp. nov., Ktedonobacter robiniae sp. nov., Dictyobacter formicarum sp. nov. and Dictyobacter arantiisoli sp. nov., belonging to the class Ktedonobacteria.</title>
        <authorList>
            <person name="Yabe S."/>
            <person name="Zheng Y."/>
            <person name="Wang C.M."/>
            <person name="Sakai Y."/>
            <person name="Abe K."/>
            <person name="Yokota A."/>
            <person name="Donadio S."/>
            <person name="Cavaletti L."/>
            <person name="Monciardini P."/>
        </authorList>
    </citation>
    <scope>NUCLEOTIDE SEQUENCE [LARGE SCALE GENOMIC DNA]</scope>
    <source>
        <strain evidence="1 2">SOSP1-9</strain>
    </source>
</reference>
<name>A0ABQ3VLQ7_9CHLR</name>
<proteinExistence type="predicted"/>
<dbReference type="Proteomes" id="UP000635565">
    <property type="component" value="Unassembled WGS sequence"/>
</dbReference>
<organism evidence="1 2">
    <name type="scientific">Dictyobacter formicarum</name>
    <dbReference type="NCBI Taxonomy" id="2778368"/>
    <lineage>
        <taxon>Bacteria</taxon>
        <taxon>Bacillati</taxon>
        <taxon>Chloroflexota</taxon>
        <taxon>Ktedonobacteria</taxon>
        <taxon>Ktedonobacterales</taxon>
        <taxon>Dictyobacteraceae</taxon>
        <taxon>Dictyobacter</taxon>
    </lineage>
</organism>